<dbReference type="PROSITE" id="PS51078">
    <property type="entry name" value="ICLR_ED"/>
    <property type="match status" value="1"/>
</dbReference>
<gene>
    <name evidence="5" type="ORF">EA472_04575</name>
</gene>
<proteinExistence type="predicted"/>
<keyword evidence="6" id="KW-1185">Reference proteome</keyword>
<dbReference type="PANTHER" id="PTHR30136">
    <property type="entry name" value="HELIX-TURN-HELIX TRANSCRIPTIONAL REGULATOR, ICLR FAMILY"/>
    <property type="match status" value="1"/>
</dbReference>
<dbReference type="GO" id="GO:0003677">
    <property type="term" value="F:DNA binding"/>
    <property type="evidence" value="ECO:0007669"/>
    <property type="project" value="UniProtKB-KW"/>
</dbReference>
<dbReference type="Pfam" id="PF01614">
    <property type="entry name" value="IclR_C"/>
    <property type="match status" value="1"/>
</dbReference>
<dbReference type="OrthoDB" id="14763at2157"/>
<dbReference type="AlphaFoldDB" id="A0A3N6MM23"/>
<feature type="domain" description="IclR-ED" evidence="4">
    <location>
        <begin position="70"/>
        <end position="254"/>
    </location>
</feature>
<dbReference type="Gene3D" id="3.30.450.40">
    <property type="match status" value="1"/>
</dbReference>
<dbReference type="InterPro" id="IPR036388">
    <property type="entry name" value="WH-like_DNA-bd_sf"/>
</dbReference>
<reference evidence="5 6" key="1">
    <citation type="submission" date="2018-10" db="EMBL/GenBank/DDBJ databases">
        <title>Natrarchaeobius chitinivorans gen. nov., sp. nov., and Natrarchaeobius haloalkaliphilus sp. nov., alkaliphilic, chitin-utilizing haloarchaea from hypersaline alkaline lakes.</title>
        <authorList>
            <person name="Sorokin D.Y."/>
            <person name="Elcheninov A.G."/>
            <person name="Kostrikina N.A."/>
            <person name="Bale N.J."/>
            <person name="Sinninghe Damste J.S."/>
            <person name="Khijniak T.V."/>
            <person name="Kublanov I.V."/>
            <person name="Toshchakov S.V."/>
        </authorList>
    </citation>
    <scope>NUCLEOTIDE SEQUENCE [LARGE SCALE GENOMIC DNA]</scope>
    <source>
        <strain evidence="5 6">AArcht7</strain>
    </source>
</reference>
<dbReference type="InterPro" id="IPR029016">
    <property type="entry name" value="GAF-like_dom_sf"/>
</dbReference>
<evidence type="ECO:0000256" key="1">
    <source>
        <dbReference type="ARBA" id="ARBA00023015"/>
    </source>
</evidence>
<name>A0A3N6MM23_NATCH</name>
<dbReference type="GO" id="GO:0003700">
    <property type="term" value="F:DNA-binding transcription factor activity"/>
    <property type="evidence" value="ECO:0007669"/>
    <property type="project" value="TreeGrafter"/>
</dbReference>
<dbReference type="Proteomes" id="UP000281431">
    <property type="component" value="Unassembled WGS sequence"/>
</dbReference>
<evidence type="ECO:0000256" key="2">
    <source>
        <dbReference type="ARBA" id="ARBA00023125"/>
    </source>
</evidence>
<dbReference type="InterPro" id="IPR050707">
    <property type="entry name" value="HTH_MetabolicPath_Reg"/>
</dbReference>
<accession>A0A3N6MM23</accession>
<dbReference type="EMBL" id="REFZ01000002">
    <property type="protein sequence ID" value="RQH02575.1"/>
    <property type="molecule type" value="Genomic_DNA"/>
</dbReference>
<dbReference type="InterPro" id="IPR014757">
    <property type="entry name" value="Tscrpt_reg_IclR_C"/>
</dbReference>
<keyword evidence="1" id="KW-0805">Transcription regulation</keyword>
<dbReference type="InterPro" id="IPR036390">
    <property type="entry name" value="WH_DNA-bd_sf"/>
</dbReference>
<evidence type="ECO:0000313" key="5">
    <source>
        <dbReference type="EMBL" id="RQH02575.1"/>
    </source>
</evidence>
<dbReference type="InterPro" id="IPR005471">
    <property type="entry name" value="Tscrpt_reg_IclR_N"/>
</dbReference>
<dbReference type="PANTHER" id="PTHR30136:SF35">
    <property type="entry name" value="HTH-TYPE TRANSCRIPTIONAL REGULATOR RV1719"/>
    <property type="match status" value="1"/>
</dbReference>
<comment type="caution">
    <text evidence="5">The sequence shown here is derived from an EMBL/GenBank/DDBJ whole genome shotgun (WGS) entry which is preliminary data.</text>
</comment>
<protein>
    <submittedName>
        <fullName evidence="5">IclR family transcriptional regulator</fullName>
    </submittedName>
</protein>
<dbReference type="GO" id="GO:0045892">
    <property type="term" value="P:negative regulation of DNA-templated transcription"/>
    <property type="evidence" value="ECO:0007669"/>
    <property type="project" value="TreeGrafter"/>
</dbReference>
<keyword evidence="2" id="KW-0238">DNA-binding</keyword>
<evidence type="ECO:0000313" key="6">
    <source>
        <dbReference type="Proteomes" id="UP000281431"/>
    </source>
</evidence>
<organism evidence="5 6">
    <name type="scientific">Natrarchaeobius chitinivorans</name>
    <dbReference type="NCBI Taxonomy" id="1679083"/>
    <lineage>
        <taxon>Archaea</taxon>
        <taxon>Methanobacteriati</taxon>
        <taxon>Methanobacteriota</taxon>
        <taxon>Stenosarchaea group</taxon>
        <taxon>Halobacteria</taxon>
        <taxon>Halobacteriales</taxon>
        <taxon>Natrialbaceae</taxon>
        <taxon>Natrarchaeobius</taxon>
    </lineage>
</organism>
<evidence type="ECO:0000256" key="3">
    <source>
        <dbReference type="ARBA" id="ARBA00023163"/>
    </source>
</evidence>
<dbReference type="Gene3D" id="1.10.10.10">
    <property type="entry name" value="Winged helix-like DNA-binding domain superfamily/Winged helix DNA-binding domain"/>
    <property type="match status" value="1"/>
</dbReference>
<sequence>MSEQRSDSIVEASITTFEVIEALKQLDGGRVNEVAEYLDRHPSTVYRHLNTLSSIEYVTKRGDQYQLGMQFLTLGGFVQGSDPAYEMAKTKVEELADRTGERAQFIIEEHGRRIYLHTATGEQAVRTDSQLGKRGPLHCSAAGKAILAELPEEYLADVLTDAGLEPVTPNTVIDHDELMAELEEIRETGVAFNREESTEGLNAVGTGVVGPDGEVIGGLSVSGPAHRLTGDRLQSDVPDLLLGVANELELKIEYELR</sequence>
<keyword evidence="3" id="KW-0804">Transcription</keyword>
<evidence type="ECO:0000259" key="4">
    <source>
        <dbReference type="PROSITE" id="PS51078"/>
    </source>
</evidence>
<dbReference type="SMART" id="SM00346">
    <property type="entry name" value="HTH_ICLR"/>
    <property type="match status" value="1"/>
</dbReference>
<dbReference type="SUPFAM" id="SSF55781">
    <property type="entry name" value="GAF domain-like"/>
    <property type="match status" value="1"/>
</dbReference>
<dbReference type="SUPFAM" id="SSF46785">
    <property type="entry name" value="Winged helix' DNA-binding domain"/>
    <property type="match status" value="1"/>
</dbReference>
<dbReference type="Pfam" id="PF09339">
    <property type="entry name" value="HTH_IclR"/>
    <property type="match status" value="1"/>
</dbReference>